<dbReference type="CDD" id="cd04301">
    <property type="entry name" value="NAT_SF"/>
    <property type="match status" value="1"/>
</dbReference>
<keyword evidence="1" id="KW-0808">Transferase</keyword>
<dbReference type="Pfam" id="PF00583">
    <property type="entry name" value="Acetyltransf_1"/>
    <property type="match status" value="1"/>
</dbReference>
<organism evidence="3 4">
    <name type="scientific">Turicibacter sanguinis</name>
    <dbReference type="NCBI Taxonomy" id="154288"/>
    <lineage>
        <taxon>Bacteria</taxon>
        <taxon>Bacillati</taxon>
        <taxon>Bacillota</taxon>
        <taxon>Erysipelotrichia</taxon>
        <taxon>Erysipelotrichales</taxon>
        <taxon>Turicibacteraceae</taxon>
        <taxon>Turicibacter</taxon>
    </lineage>
</organism>
<dbReference type="GO" id="GO:0016747">
    <property type="term" value="F:acyltransferase activity, transferring groups other than amino-acyl groups"/>
    <property type="evidence" value="ECO:0007669"/>
    <property type="project" value="InterPro"/>
</dbReference>
<dbReference type="InterPro" id="IPR000182">
    <property type="entry name" value="GNAT_dom"/>
</dbReference>
<name>A0A173TU13_9FIRM</name>
<dbReference type="EMBL" id="WMQE01000015">
    <property type="protein sequence ID" value="MTK21311.1"/>
    <property type="molecule type" value="Genomic_DNA"/>
</dbReference>
<dbReference type="InterPro" id="IPR050680">
    <property type="entry name" value="YpeA/RimI_acetyltransf"/>
</dbReference>
<evidence type="ECO:0000256" key="1">
    <source>
        <dbReference type="ARBA" id="ARBA00022679"/>
    </source>
</evidence>
<dbReference type="InterPro" id="IPR016181">
    <property type="entry name" value="Acyl_CoA_acyltransferase"/>
</dbReference>
<dbReference type="PROSITE" id="PS51186">
    <property type="entry name" value="GNAT"/>
    <property type="match status" value="1"/>
</dbReference>
<accession>A0A173TU13</accession>
<dbReference type="PANTHER" id="PTHR43420:SF52">
    <property type="entry name" value="N-ACETYLTRANSFERASE YODP"/>
    <property type="match status" value="1"/>
</dbReference>
<dbReference type="GeneID" id="60058944"/>
<dbReference type="SUPFAM" id="SSF55729">
    <property type="entry name" value="Acyl-CoA N-acyltransferases (Nat)"/>
    <property type="match status" value="1"/>
</dbReference>
<sequence length="140" mass="16491">MKKLMESCLEDIEFVERQLVDFNESHVPFELTVPFNQFNQHIKDESGCIIAGINCVYYAWHCIYIDALWVSEEHRGMGLASELLTKIEQLGREYGCHLIHLDTFDFQAKDFYLKHGYEIHGVLEDCPKGHERYYMKKVLV</sequence>
<dbReference type="OrthoDB" id="9787920at2"/>
<evidence type="ECO:0000256" key="2">
    <source>
        <dbReference type="ARBA" id="ARBA00023315"/>
    </source>
</evidence>
<dbReference type="RefSeq" id="WP_006784397.1">
    <property type="nucleotide sequence ID" value="NZ_CABJBH010000023.1"/>
</dbReference>
<dbReference type="Proteomes" id="UP000487649">
    <property type="component" value="Unassembled WGS sequence"/>
</dbReference>
<evidence type="ECO:0000313" key="3">
    <source>
        <dbReference type="EMBL" id="MTK21311.1"/>
    </source>
</evidence>
<dbReference type="AlphaFoldDB" id="A0A173TU13"/>
<keyword evidence="2" id="KW-0012">Acyltransferase</keyword>
<comment type="caution">
    <text evidence="3">The sequence shown here is derived from an EMBL/GenBank/DDBJ whole genome shotgun (WGS) entry which is preliminary data.</text>
</comment>
<gene>
    <name evidence="3" type="ORF">GMA92_07745</name>
</gene>
<proteinExistence type="predicted"/>
<protein>
    <submittedName>
        <fullName evidence="3">GNAT family N-acetyltransferase</fullName>
    </submittedName>
</protein>
<dbReference type="Gene3D" id="3.40.630.30">
    <property type="match status" value="1"/>
</dbReference>
<reference evidence="3 4" key="1">
    <citation type="journal article" date="2019" name="Nat. Med.">
        <title>A library of human gut bacterial isolates paired with longitudinal multiomics data enables mechanistic microbiome research.</title>
        <authorList>
            <person name="Poyet M."/>
            <person name="Groussin M."/>
            <person name="Gibbons S.M."/>
            <person name="Avila-Pacheco J."/>
            <person name="Jiang X."/>
            <person name="Kearney S.M."/>
            <person name="Perrotta A.R."/>
            <person name="Berdy B."/>
            <person name="Zhao S."/>
            <person name="Lieberman T.D."/>
            <person name="Swanson P.K."/>
            <person name="Smith M."/>
            <person name="Roesemann S."/>
            <person name="Alexander J.E."/>
            <person name="Rich S.A."/>
            <person name="Livny J."/>
            <person name="Vlamakis H."/>
            <person name="Clish C."/>
            <person name="Bullock K."/>
            <person name="Deik A."/>
            <person name="Scott J."/>
            <person name="Pierce K.A."/>
            <person name="Xavier R.J."/>
            <person name="Alm E.J."/>
        </authorList>
    </citation>
    <scope>NUCLEOTIDE SEQUENCE [LARGE SCALE GENOMIC DNA]</scope>
    <source>
        <strain evidence="3 4">BIOML-A198</strain>
    </source>
</reference>
<evidence type="ECO:0000313" key="4">
    <source>
        <dbReference type="Proteomes" id="UP000487649"/>
    </source>
</evidence>
<dbReference type="PANTHER" id="PTHR43420">
    <property type="entry name" value="ACETYLTRANSFERASE"/>
    <property type="match status" value="1"/>
</dbReference>